<dbReference type="Gene3D" id="4.10.830.30">
    <property type="entry name" value="Ribosomal protein L31"/>
    <property type="match status" value="1"/>
</dbReference>
<evidence type="ECO:0000256" key="2">
    <source>
        <dbReference type="ARBA" id="ARBA00023274"/>
    </source>
</evidence>
<dbReference type="NCBIfam" id="TIGR00105">
    <property type="entry name" value="L31"/>
    <property type="match status" value="1"/>
</dbReference>
<evidence type="ECO:0000256" key="3">
    <source>
        <dbReference type="HAMAP-Rule" id="MF_00502"/>
    </source>
</evidence>
<dbReference type="PATRIC" id="fig|66430.4.peg.1896"/>
<reference evidence="4 5" key="1">
    <citation type="submission" date="2015-06" db="EMBL/GenBank/DDBJ databases">
        <title>Recapitulation of the evolution of biosynthetic gene clusters reveals hidden chemical diversity on bacterial genomes.</title>
        <authorList>
            <person name="Cruz-Morales P."/>
            <person name="Martinez-Guerrero C."/>
            <person name="Morales-Escalante M.A."/>
            <person name="Yanez-Guerra L.A."/>
            <person name="Kopp J.F."/>
            <person name="Feldmann J."/>
            <person name="Ramos-Aboites H.E."/>
            <person name="Barona-Gomez F."/>
        </authorList>
    </citation>
    <scope>NUCLEOTIDE SEQUENCE [LARGE SCALE GENOMIC DNA]</scope>
    <source>
        <strain evidence="4 5">ATCC 31245</strain>
    </source>
</reference>
<keyword evidence="2 3" id="KW-0687">Ribonucleoprotein</keyword>
<keyword evidence="1 3" id="KW-0689">Ribosomal protein</keyword>
<dbReference type="PANTHER" id="PTHR33280:SF1">
    <property type="entry name" value="LARGE RIBOSOMAL SUBUNIT PROTEIN BL31C"/>
    <property type="match status" value="1"/>
</dbReference>
<dbReference type="InterPro" id="IPR042105">
    <property type="entry name" value="Ribosomal_bL31_sf"/>
</dbReference>
<dbReference type="GO" id="GO:1990904">
    <property type="term" value="C:ribonucleoprotein complex"/>
    <property type="evidence" value="ECO:0007669"/>
    <property type="project" value="UniProtKB-KW"/>
</dbReference>
<sequence length="80" mass="9146">MKPRIHPESRSVVFRDRAAGTAFLTRSTAHAPGTIEWEDGKTYPLVDVEISSASHPFYTGTARIVDSEGRVERFHRRYDR</sequence>
<comment type="subunit">
    <text evidence="3">Part of the 50S ribosomal subunit.</text>
</comment>
<dbReference type="Pfam" id="PF01197">
    <property type="entry name" value="Ribosomal_L31"/>
    <property type="match status" value="1"/>
</dbReference>
<evidence type="ECO:0000256" key="1">
    <source>
        <dbReference type="ARBA" id="ARBA00022980"/>
    </source>
</evidence>
<dbReference type="GO" id="GO:0006412">
    <property type="term" value="P:translation"/>
    <property type="evidence" value="ECO:0007669"/>
    <property type="project" value="UniProtKB-UniRule"/>
</dbReference>
<evidence type="ECO:0000313" key="4">
    <source>
        <dbReference type="EMBL" id="KMO94322.1"/>
    </source>
</evidence>
<comment type="caution">
    <text evidence="4">The sequence shown here is derived from an EMBL/GenBank/DDBJ whole genome shotgun (WGS) entry which is preliminary data.</text>
</comment>
<dbReference type="SUPFAM" id="SSF143800">
    <property type="entry name" value="L28p-like"/>
    <property type="match status" value="1"/>
</dbReference>
<proteinExistence type="inferred from homology"/>
<dbReference type="Proteomes" id="UP000035932">
    <property type="component" value="Unassembled WGS sequence"/>
</dbReference>
<name>A0A0J6XJ94_9ACTN</name>
<comment type="similarity">
    <text evidence="3">Belongs to the bacterial ribosomal protein bL31 family. Type B subfamily.</text>
</comment>
<dbReference type="InterPro" id="IPR034704">
    <property type="entry name" value="Ribosomal_bL28/bL31-like_sf"/>
</dbReference>
<dbReference type="InterPro" id="IPR002150">
    <property type="entry name" value="Ribosomal_bL31"/>
</dbReference>
<dbReference type="OrthoDB" id="9803251at2"/>
<protein>
    <recommendedName>
        <fullName evidence="3">Large ribosomal subunit protein bL31B</fullName>
    </recommendedName>
</protein>
<dbReference type="RefSeq" id="WP_048479905.1">
    <property type="nucleotide sequence ID" value="NZ_JBIRUD010000001.1"/>
</dbReference>
<dbReference type="PROSITE" id="PS01143">
    <property type="entry name" value="RIBOSOMAL_L31"/>
    <property type="match status" value="1"/>
</dbReference>
<dbReference type="GO" id="GO:0005840">
    <property type="term" value="C:ribosome"/>
    <property type="evidence" value="ECO:0007669"/>
    <property type="project" value="UniProtKB-KW"/>
</dbReference>
<dbReference type="HAMAP" id="MF_00502">
    <property type="entry name" value="Ribosomal_bL31_2"/>
    <property type="match status" value="1"/>
</dbReference>
<dbReference type="GO" id="GO:0003735">
    <property type="term" value="F:structural constituent of ribosome"/>
    <property type="evidence" value="ECO:0007669"/>
    <property type="project" value="InterPro"/>
</dbReference>
<gene>
    <name evidence="3" type="primary">rpmE2</name>
    <name evidence="4" type="ORF">ACS04_29725</name>
</gene>
<evidence type="ECO:0000313" key="5">
    <source>
        <dbReference type="Proteomes" id="UP000035932"/>
    </source>
</evidence>
<dbReference type="PRINTS" id="PR01249">
    <property type="entry name" value="RIBOSOMALL31"/>
</dbReference>
<dbReference type="EMBL" id="LFML01000131">
    <property type="protein sequence ID" value="KMO94322.1"/>
    <property type="molecule type" value="Genomic_DNA"/>
</dbReference>
<dbReference type="PANTHER" id="PTHR33280">
    <property type="entry name" value="50S RIBOSOMAL PROTEIN L31, CHLOROPLASTIC"/>
    <property type="match status" value="1"/>
</dbReference>
<dbReference type="AlphaFoldDB" id="A0A0J6XJ94"/>
<organism evidence="4 5">
    <name type="scientific">Streptomyces roseus</name>
    <dbReference type="NCBI Taxonomy" id="66430"/>
    <lineage>
        <taxon>Bacteria</taxon>
        <taxon>Bacillati</taxon>
        <taxon>Actinomycetota</taxon>
        <taxon>Actinomycetes</taxon>
        <taxon>Kitasatosporales</taxon>
        <taxon>Streptomycetaceae</taxon>
        <taxon>Streptomyces</taxon>
    </lineage>
</organism>
<dbReference type="InterPro" id="IPR027493">
    <property type="entry name" value="Ribosomal_bL31_B"/>
</dbReference>
<accession>A0A0J6XJ94</accession>
<keyword evidence="5" id="KW-1185">Reference proteome</keyword>
<dbReference type="STRING" id="66430.ACS04_29725"/>
<dbReference type="NCBIfam" id="NF002462">
    <property type="entry name" value="PRK01678.1"/>
    <property type="match status" value="1"/>
</dbReference>